<dbReference type="Proteomes" id="UP000799779">
    <property type="component" value="Unassembled WGS sequence"/>
</dbReference>
<proteinExistence type="predicted"/>
<keyword evidence="1" id="KW-1133">Transmembrane helix</keyword>
<gene>
    <name evidence="3" type="ORF">P154DRAFT_620121</name>
</gene>
<evidence type="ECO:0000313" key="4">
    <source>
        <dbReference type="Proteomes" id="UP000799779"/>
    </source>
</evidence>
<keyword evidence="4" id="KW-1185">Reference proteome</keyword>
<keyword evidence="2" id="KW-0732">Signal</keyword>
<sequence length="129" mass="13638">MYIITVTVTSVVFSTVLPTLPLLTSISTPVTSTVAISSVVPTHTHGDTINAVMLNGTLQALSPTTSSTTGPITLTTSTSTSSETTTLLWHKTTPGEWVGIVFAGIFFVGCVVALVWWRLKRKSVMGGRV</sequence>
<dbReference type="AlphaFoldDB" id="A0A6A5WHT5"/>
<keyword evidence="1" id="KW-0472">Membrane</keyword>
<feature type="transmembrane region" description="Helical" evidence="1">
    <location>
        <begin position="97"/>
        <end position="119"/>
    </location>
</feature>
<feature type="chain" id="PRO_5025449241" description="Mid2 domain-containing protein" evidence="2">
    <location>
        <begin position="19"/>
        <end position="129"/>
    </location>
</feature>
<evidence type="ECO:0000256" key="1">
    <source>
        <dbReference type="SAM" id="Phobius"/>
    </source>
</evidence>
<protein>
    <recommendedName>
        <fullName evidence="5">Mid2 domain-containing protein</fullName>
    </recommendedName>
</protein>
<organism evidence="3 4">
    <name type="scientific">Amniculicola lignicola CBS 123094</name>
    <dbReference type="NCBI Taxonomy" id="1392246"/>
    <lineage>
        <taxon>Eukaryota</taxon>
        <taxon>Fungi</taxon>
        <taxon>Dikarya</taxon>
        <taxon>Ascomycota</taxon>
        <taxon>Pezizomycotina</taxon>
        <taxon>Dothideomycetes</taxon>
        <taxon>Pleosporomycetidae</taxon>
        <taxon>Pleosporales</taxon>
        <taxon>Amniculicolaceae</taxon>
        <taxon>Amniculicola</taxon>
    </lineage>
</organism>
<evidence type="ECO:0000313" key="3">
    <source>
        <dbReference type="EMBL" id="KAF2000608.1"/>
    </source>
</evidence>
<feature type="signal peptide" evidence="2">
    <location>
        <begin position="1"/>
        <end position="18"/>
    </location>
</feature>
<dbReference type="EMBL" id="ML977588">
    <property type="protein sequence ID" value="KAF2000608.1"/>
    <property type="molecule type" value="Genomic_DNA"/>
</dbReference>
<evidence type="ECO:0008006" key="5">
    <source>
        <dbReference type="Google" id="ProtNLM"/>
    </source>
</evidence>
<reference evidence="3" key="1">
    <citation type="journal article" date="2020" name="Stud. Mycol.">
        <title>101 Dothideomycetes genomes: a test case for predicting lifestyles and emergence of pathogens.</title>
        <authorList>
            <person name="Haridas S."/>
            <person name="Albert R."/>
            <person name="Binder M."/>
            <person name="Bloem J."/>
            <person name="Labutti K."/>
            <person name="Salamov A."/>
            <person name="Andreopoulos B."/>
            <person name="Baker S."/>
            <person name="Barry K."/>
            <person name="Bills G."/>
            <person name="Bluhm B."/>
            <person name="Cannon C."/>
            <person name="Castanera R."/>
            <person name="Culley D."/>
            <person name="Daum C."/>
            <person name="Ezra D."/>
            <person name="Gonzalez J."/>
            <person name="Henrissat B."/>
            <person name="Kuo A."/>
            <person name="Liang C."/>
            <person name="Lipzen A."/>
            <person name="Lutzoni F."/>
            <person name="Magnuson J."/>
            <person name="Mondo S."/>
            <person name="Nolan M."/>
            <person name="Ohm R."/>
            <person name="Pangilinan J."/>
            <person name="Park H.-J."/>
            <person name="Ramirez L."/>
            <person name="Alfaro M."/>
            <person name="Sun H."/>
            <person name="Tritt A."/>
            <person name="Yoshinaga Y."/>
            <person name="Zwiers L.-H."/>
            <person name="Turgeon B."/>
            <person name="Goodwin S."/>
            <person name="Spatafora J."/>
            <person name="Crous P."/>
            <person name="Grigoriev I."/>
        </authorList>
    </citation>
    <scope>NUCLEOTIDE SEQUENCE</scope>
    <source>
        <strain evidence="3">CBS 123094</strain>
    </source>
</reference>
<accession>A0A6A5WHT5</accession>
<name>A0A6A5WHT5_9PLEO</name>
<evidence type="ECO:0000256" key="2">
    <source>
        <dbReference type="SAM" id="SignalP"/>
    </source>
</evidence>
<keyword evidence="1" id="KW-0812">Transmembrane</keyword>